<gene>
    <name evidence="2" type="ORF">OHB35_13705</name>
</gene>
<dbReference type="Proteomes" id="UP001340816">
    <property type="component" value="Chromosome"/>
</dbReference>
<keyword evidence="1" id="KW-1133">Transmembrane helix</keyword>
<reference evidence="2 3" key="1">
    <citation type="submission" date="2022-10" db="EMBL/GenBank/DDBJ databases">
        <title>The complete genomes of actinobacterial strains from the NBC collection.</title>
        <authorList>
            <person name="Joergensen T.S."/>
            <person name="Alvarez Arevalo M."/>
            <person name="Sterndorff E.B."/>
            <person name="Faurdal D."/>
            <person name="Vuksanovic O."/>
            <person name="Mourched A.-S."/>
            <person name="Charusanti P."/>
            <person name="Shaw S."/>
            <person name="Blin K."/>
            <person name="Weber T."/>
        </authorList>
    </citation>
    <scope>NUCLEOTIDE SEQUENCE [LARGE SCALE GENOMIC DNA]</scope>
    <source>
        <strain evidence="2 3">NBC 01752</strain>
    </source>
</reference>
<keyword evidence="1" id="KW-0472">Membrane</keyword>
<feature type="transmembrane region" description="Helical" evidence="1">
    <location>
        <begin position="34"/>
        <end position="53"/>
    </location>
</feature>
<feature type="transmembrane region" description="Helical" evidence="1">
    <location>
        <begin position="218"/>
        <end position="238"/>
    </location>
</feature>
<name>A0ABZ1H7V1_STRPH</name>
<feature type="transmembrane region" description="Helical" evidence="1">
    <location>
        <begin position="139"/>
        <end position="172"/>
    </location>
</feature>
<organism evidence="2 3">
    <name type="scientific">Streptomyces phaeochromogenes</name>
    <dbReference type="NCBI Taxonomy" id="1923"/>
    <lineage>
        <taxon>Bacteria</taxon>
        <taxon>Bacillati</taxon>
        <taxon>Actinomycetota</taxon>
        <taxon>Actinomycetes</taxon>
        <taxon>Kitasatosporales</taxon>
        <taxon>Streptomycetaceae</taxon>
        <taxon>Streptomyces</taxon>
        <taxon>Streptomyces phaeochromogenes group</taxon>
    </lineage>
</organism>
<evidence type="ECO:0000313" key="3">
    <source>
        <dbReference type="Proteomes" id="UP001340816"/>
    </source>
</evidence>
<evidence type="ECO:0000313" key="2">
    <source>
        <dbReference type="EMBL" id="WSD14214.1"/>
    </source>
</evidence>
<dbReference type="RefSeq" id="WP_326758891.1">
    <property type="nucleotide sequence ID" value="NZ_CP109135.1"/>
</dbReference>
<feature type="transmembrane region" description="Helical" evidence="1">
    <location>
        <begin position="274"/>
        <end position="292"/>
    </location>
</feature>
<evidence type="ECO:0000256" key="1">
    <source>
        <dbReference type="SAM" id="Phobius"/>
    </source>
</evidence>
<protein>
    <recommendedName>
        <fullName evidence="4">Integral membrane protein</fullName>
    </recommendedName>
</protein>
<keyword evidence="1" id="KW-0812">Transmembrane</keyword>
<feature type="transmembrane region" description="Helical" evidence="1">
    <location>
        <begin position="184"/>
        <end position="211"/>
    </location>
</feature>
<evidence type="ECO:0008006" key="4">
    <source>
        <dbReference type="Google" id="ProtNLM"/>
    </source>
</evidence>
<feature type="transmembrane region" description="Helical" evidence="1">
    <location>
        <begin position="244"/>
        <end position="262"/>
    </location>
</feature>
<proteinExistence type="predicted"/>
<keyword evidence="3" id="KW-1185">Reference proteome</keyword>
<sequence>MRVQPYSVVAPAPSGPDGVLDVPRKSVYRPLRLWAGRVPVLAVLAVLPLYGVWATLLATGGGDLAAQYAWAGFFARNPDSVYGLFWYGGTHTANYSVLSPPLMAMLGVRTASVLAGVAATWLLGSLLERTVARVPLWPALLGALGLWANVASGRTTFAIGLAFGLAGLLAVAGRPERRDRLTAGALGALLATLASPVAGLFLLVAGAGYLLDRRYAKCLALSVPPVVVCASTALLFPFQGEQPMPAVRMVLPLLLSGAVLWAAPRAWRVLRGGAAVYAVGVVLTCLVPSPIGTNVERLAALFAPAVLLVCLRGAGGSGDALPALRRAFARRTFTRRTFVRRASGRQTSWWRTSPRWAVPVALALTASVAWTTTTTANDLRVTTSVPAWATHTAGVLAELDRLDAARDRVEVVPARNHREATLFAPHAQLMRGWNRQLDVERGRLFYEGALDAPRYHAWLRHWAVGYVVVPDGTPDGPAEHEAALVTSGQDWLEPVWHDAYWRIYRVRDAEPLVSAPARVVRAGEAAVVLRVPGPGTVTVRVRYSPWLRAAGACVRPDGPWTRLTVRRAGLYRLDSSYVNGPSDEDGCLPAEDGPGQGLR</sequence>
<accession>A0ABZ1H7V1</accession>
<dbReference type="EMBL" id="CP109135">
    <property type="protein sequence ID" value="WSD14214.1"/>
    <property type="molecule type" value="Genomic_DNA"/>
</dbReference>
<feature type="transmembrane region" description="Helical" evidence="1">
    <location>
        <begin position="106"/>
        <end position="127"/>
    </location>
</feature>